<keyword evidence="2" id="KW-0456">Lyase</keyword>
<dbReference type="AlphaFoldDB" id="A0A428MQ66"/>
<dbReference type="InterPro" id="IPR050383">
    <property type="entry name" value="GlyoxalaseI/FosfomycinResist"/>
</dbReference>
<evidence type="ECO:0000313" key="3">
    <source>
        <dbReference type="Proteomes" id="UP000269669"/>
    </source>
</evidence>
<evidence type="ECO:0000259" key="1">
    <source>
        <dbReference type="PROSITE" id="PS51819"/>
    </source>
</evidence>
<dbReference type="GO" id="GO:0051213">
    <property type="term" value="F:dioxygenase activity"/>
    <property type="evidence" value="ECO:0007669"/>
    <property type="project" value="UniProtKB-KW"/>
</dbReference>
<keyword evidence="3" id="KW-1185">Reference proteome</keyword>
<accession>A0A428MQ66</accession>
<comment type="caution">
    <text evidence="2">The sequence shown here is derived from an EMBL/GenBank/DDBJ whole genome shotgun (WGS) entry which is preliminary data.</text>
</comment>
<dbReference type="EMBL" id="RSDW01000001">
    <property type="protein sequence ID" value="RSL19044.1"/>
    <property type="molecule type" value="Genomic_DNA"/>
</dbReference>
<dbReference type="GO" id="GO:0016829">
    <property type="term" value="F:lyase activity"/>
    <property type="evidence" value="ECO:0007669"/>
    <property type="project" value="UniProtKB-KW"/>
</dbReference>
<feature type="domain" description="VOC" evidence="1">
    <location>
        <begin position="7"/>
        <end position="126"/>
    </location>
</feature>
<dbReference type="PROSITE" id="PS51819">
    <property type="entry name" value="VOC"/>
    <property type="match status" value="1"/>
</dbReference>
<gene>
    <name evidence="2" type="ORF">EDE15_4660</name>
</gene>
<dbReference type="PANTHER" id="PTHR21366">
    <property type="entry name" value="GLYOXALASE FAMILY PROTEIN"/>
    <property type="match status" value="1"/>
</dbReference>
<dbReference type="SUPFAM" id="SSF54593">
    <property type="entry name" value="Glyoxalase/Bleomycin resistance protein/Dihydroxybiphenyl dioxygenase"/>
    <property type="match status" value="1"/>
</dbReference>
<name>A0A428MQ66_9BACT</name>
<dbReference type="OrthoDB" id="9800322at2"/>
<dbReference type="Pfam" id="PF00903">
    <property type="entry name" value="Glyoxalase"/>
    <property type="match status" value="1"/>
</dbReference>
<dbReference type="InterPro" id="IPR029068">
    <property type="entry name" value="Glyas_Bleomycin-R_OHBP_Dase"/>
</dbReference>
<protein>
    <submittedName>
        <fullName evidence="2">Catechol 2,3-dioxygenase-like lactoylglutathione lyase family enzyme</fullName>
    </submittedName>
</protein>
<keyword evidence="2" id="KW-0560">Oxidoreductase</keyword>
<dbReference type="Proteomes" id="UP000269669">
    <property type="component" value="Unassembled WGS sequence"/>
</dbReference>
<dbReference type="InterPro" id="IPR004360">
    <property type="entry name" value="Glyas_Fos-R_dOase_dom"/>
</dbReference>
<dbReference type="InterPro" id="IPR037523">
    <property type="entry name" value="VOC_core"/>
</dbReference>
<proteinExistence type="predicted"/>
<dbReference type="RefSeq" id="WP_125487316.1">
    <property type="nucleotide sequence ID" value="NZ_RSDW01000001.1"/>
</dbReference>
<evidence type="ECO:0000313" key="2">
    <source>
        <dbReference type="EMBL" id="RSL19044.1"/>
    </source>
</evidence>
<organism evidence="2 3">
    <name type="scientific">Edaphobacter aggregans</name>
    <dbReference type="NCBI Taxonomy" id="570835"/>
    <lineage>
        <taxon>Bacteria</taxon>
        <taxon>Pseudomonadati</taxon>
        <taxon>Acidobacteriota</taxon>
        <taxon>Terriglobia</taxon>
        <taxon>Terriglobales</taxon>
        <taxon>Acidobacteriaceae</taxon>
        <taxon>Edaphobacter</taxon>
    </lineage>
</organism>
<dbReference type="Gene3D" id="3.10.180.10">
    <property type="entry name" value="2,3-Dihydroxybiphenyl 1,2-Dioxygenase, domain 1"/>
    <property type="match status" value="1"/>
</dbReference>
<reference evidence="2 3" key="1">
    <citation type="submission" date="2018-12" db="EMBL/GenBank/DDBJ databases">
        <title>Sequencing of bacterial isolates from soil warming experiment in Harvard Forest, Massachusetts, USA.</title>
        <authorList>
            <person name="Deangelis K."/>
        </authorList>
    </citation>
    <scope>NUCLEOTIDE SEQUENCE [LARGE SCALE GENOMIC DNA]</scope>
    <source>
        <strain evidence="2 3">EB153</strain>
    </source>
</reference>
<dbReference type="PANTHER" id="PTHR21366:SF22">
    <property type="entry name" value="VOC DOMAIN-CONTAINING PROTEIN"/>
    <property type="match status" value="1"/>
</dbReference>
<keyword evidence="2" id="KW-0223">Dioxygenase</keyword>
<sequence length="132" mass="14693">MPPKSEGVLESSLYVNDVAGSARFYEKIFGFRTISDFGERGCAMQAGNRQVLLLFKKGGSRLIQSPHDGDGELHVAFAIPSSELSSWEGWLAENGIVVEEKRTWELGGQSVYFRDPDRHLIEIATPGVWSIY</sequence>